<dbReference type="Proteomes" id="UP000014760">
    <property type="component" value="Unassembled WGS sequence"/>
</dbReference>
<dbReference type="AlphaFoldDB" id="R7V1A9"/>
<feature type="compositionally biased region" description="Polar residues" evidence="1">
    <location>
        <begin position="250"/>
        <end position="273"/>
    </location>
</feature>
<evidence type="ECO:0000256" key="2">
    <source>
        <dbReference type="SAM" id="Phobius"/>
    </source>
</evidence>
<reference evidence="4" key="3">
    <citation type="submission" date="2015-06" db="UniProtKB">
        <authorList>
            <consortium name="EnsemblMetazoa"/>
        </authorList>
    </citation>
    <scope>IDENTIFICATION</scope>
</reference>
<gene>
    <name evidence="3" type="ORF">CAPTEDRAFT_223477</name>
</gene>
<evidence type="ECO:0000313" key="5">
    <source>
        <dbReference type="Proteomes" id="UP000014760"/>
    </source>
</evidence>
<sequence>MALEFPPSEMQGDATWIPPDPDFYYTMPVGNTAINLQWTTCKKDLSVLVDSNLNFTGQQGSRALIGRGGNFKKLKTLIPICIAVFYSLLFLVLLVSSGYIKMGSASSKAFKDLMEDSASPTPPMQRKMVEEVNDPRSPAAEFPRTPIQVEKTPSMIVDPRSPTYGIMRTPIYAGEEKVPGHVAEAADTPVRPVQRECYTLKEEAVEVLPSPDIDRPRTGSESSVELMSRSISNPDLSTDMHSLIRPPTQRKLSTPSKKTPQFLLQSNSNTPSSRGDKPSPRSPLAILSDLPMRRSRKSRDTPKAIIQRKQASKLLFASKNQSGDFQVYCDKENVTQK</sequence>
<dbReference type="PANTHER" id="PTHR34756:SF1">
    <property type="entry name" value="CELL DIVISION CYCLE-ASSOCIATED PROTEIN 3"/>
    <property type="match status" value="1"/>
</dbReference>
<evidence type="ECO:0000256" key="1">
    <source>
        <dbReference type="SAM" id="MobiDB-lite"/>
    </source>
</evidence>
<dbReference type="InterPro" id="IPR038832">
    <property type="entry name" value="CDCA3"/>
</dbReference>
<feature type="compositionally biased region" description="Polar residues" evidence="1">
    <location>
        <begin position="219"/>
        <end position="240"/>
    </location>
</feature>
<keyword evidence="2" id="KW-1133">Transmembrane helix</keyword>
<dbReference type="PANTHER" id="PTHR34756">
    <property type="entry name" value="CELL DIVISION CYCLE-ASSOCIATED PROTEIN 3"/>
    <property type="match status" value="1"/>
</dbReference>
<reference evidence="3 5" key="2">
    <citation type="journal article" date="2013" name="Nature">
        <title>Insights into bilaterian evolution from three spiralian genomes.</title>
        <authorList>
            <person name="Simakov O."/>
            <person name="Marletaz F."/>
            <person name="Cho S.J."/>
            <person name="Edsinger-Gonzales E."/>
            <person name="Havlak P."/>
            <person name="Hellsten U."/>
            <person name="Kuo D.H."/>
            <person name="Larsson T."/>
            <person name="Lv J."/>
            <person name="Arendt D."/>
            <person name="Savage R."/>
            <person name="Osoegawa K."/>
            <person name="de Jong P."/>
            <person name="Grimwood J."/>
            <person name="Chapman J.A."/>
            <person name="Shapiro H."/>
            <person name="Aerts A."/>
            <person name="Otillar R.P."/>
            <person name="Terry A.Y."/>
            <person name="Boore J.L."/>
            <person name="Grigoriev I.V."/>
            <person name="Lindberg D.R."/>
            <person name="Seaver E.C."/>
            <person name="Weisblat D.A."/>
            <person name="Putnam N.H."/>
            <person name="Rokhsar D.S."/>
        </authorList>
    </citation>
    <scope>NUCLEOTIDE SEQUENCE</scope>
    <source>
        <strain evidence="3 5">I ESC-2004</strain>
    </source>
</reference>
<dbReference type="OrthoDB" id="6337960at2759"/>
<keyword evidence="2" id="KW-0472">Membrane</keyword>
<name>R7V1A9_CAPTE</name>
<dbReference type="EnsemblMetazoa" id="CapteT223477">
    <property type="protein sequence ID" value="CapteP223477"/>
    <property type="gene ID" value="CapteG223477"/>
</dbReference>
<protein>
    <submittedName>
        <fullName evidence="3 4">Uncharacterized protein</fullName>
    </submittedName>
</protein>
<evidence type="ECO:0000313" key="3">
    <source>
        <dbReference type="EMBL" id="ELU12267.1"/>
    </source>
</evidence>
<feature type="transmembrane region" description="Helical" evidence="2">
    <location>
        <begin position="77"/>
        <end position="100"/>
    </location>
</feature>
<reference evidence="5" key="1">
    <citation type="submission" date="2012-12" db="EMBL/GenBank/DDBJ databases">
        <authorList>
            <person name="Hellsten U."/>
            <person name="Grimwood J."/>
            <person name="Chapman J.A."/>
            <person name="Shapiro H."/>
            <person name="Aerts A."/>
            <person name="Otillar R.P."/>
            <person name="Terry A.Y."/>
            <person name="Boore J.L."/>
            <person name="Simakov O."/>
            <person name="Marletaz F."/>
            <person name="Cho S.-J."/>
            <person name="Edsinger-Gonzales E."/>
            <person name="Havlak P."/>
            <person name="Kuo D.-H."/>
            <person name="Larsson T."/>
            <person name="Lv J."/>
            <person name="Arendt D."/>
            <person name="Savage R."/>
            <person name="Osoegawa K."/>
            <person name="de Jong P."/>
            <person name="Lindberg D.R."/>
            <person name="Seaver E.C."/>
            <person name="Weisblat D.A."/>
            <person name="Putnam N.H."/>
            <person name="Grigoriev I.V."/>
            <person name="Rokhsar D.S."/>
        </authorList>
    </citation>
    <scope>NUCLEOTIDE SEQUENCE</scope>
    <source>
        <strain evidence="5">I ESC-2004</strain>
    </source>
</reference>
<keyword evidence="5" id="KW-1185">Reference proteome</keyword>
<organism evidence="3">
    <name type="scientific">Capitella teleta</name>
    <name type="common">Polychaete worm</name>
    <dbReference type="NCBI Taxonomy" id="283909"/>
    <lineage>
        <taxon>Eukaryota</taxon>
        <taxon>Metazoa</taxon>
        <taxon>Spiralia</taxon>
        <taxon>Lophotrochozoa</taxon>
        <taxon>Annelida</taxon>
        <taxon>Polychaeta</taxon>
        <taxon>Sedentaria</taxon>
        <taxon>Scolecida</taxon>
        <taxon>Capitellidae</taxon>
        <taxon>Capitella</taxon>
    </lineage>
</organism>
<keyword evidence="2" id="KW-0812">Transmembrane</keyword>
<dbReference type="EMBL" id="KB296106">
    <property type="protein sequence ID" value="ELU12267.1"/>
    <property type="molecule type" value="Genomic_DNA"/>
</dbReference>
<evidence type="ECO:0000313" key="4">
    <source>
        <dbReference type="EnsemblMetazoa" id="CapteP223477"/>
    </source>
</evidence>
<feature type="region of interest" description="Disordered" evidence="1">
    <location>
        <begin position="208"/>
        <end position="305"/>
    </location>
</feature>
<accession>R7V1A9</accession>
<proteinExistence type="predicted"/>
<dbReference type="HOGENOM" id="CLU_824505_0_0_1"/>
<dbReference type="EMBL" id="AMQN01005477">
    <property type="status" value="NOT_ANNOTATED_CDS"/>
    <property type="molecule type" value="Genomic_DNA"/>
</dbReference>